<accession>A0A8T2U5Y5</accession>
<organism evidence="1 2">
    <name type="scientific">Ceratopteris richardii</name>
    <name type="common">Triangle waterfern</name>
    <dbReference type="NCBI Taxonomy" id="49495"/>
    <lineage>
        <taxon>Eukaryota</taxon>
        <taxon>Viridiplantae</taxon>
        <taxon>Streptophyta</taxon>
        <taxon>Embryophyta</taxon>
        <taxon>Tracheophyta</taxon>
        <taxon>Polypodiopsida</taxon>
        <taxon>Polypodiidae</taxon>
        <taxon>Polypodiales</taxon>
        <taxon>Pteridineae</taxon>
        <taxon>Pteridaceae</taxon>
        <taxon>Parkerioideae</taxon>
        <taxon>Ceratopteris</taxon>
    </lineage>
</organism>
<dbReference type="OMA" id="KAWGANG"/>
<evidence type="ECO:0000313" key="1">
    <source>
        <dbReference type="EMBL" id="KAH7430098.1"/>
    </source>
</evidence>
<dbReference type="AlphaFoldDB" id="A0A8T2U5Y5"/>
<dbReference type="OrthoDB" id="1703668at2759"/>
<keyword evidence="2" id="KW-1185">Reference proteome</keyword>
<sequence length="104" mass="10953">MTRLQEEAPANSVPAAAVRRDSGLVLFGMTGRKGHVGSEFRLKVKGANSTGGMLSKPIHSSGIEGSGISCVGIKSRDIQRNAEVAKAAFWVSTDARVQKLGEQT</sequence>
<proteinExistence type="predicted"/>
<comment type="caution">
    <text evidence="1">The sequence shown here is derived from an EMBL/GenBank/DDBJ whole genome shotgun (WGS) entry which is preliminary data.</text>
</comment>
<reference evidence="1" key="1">
    <citation type="submission" date="2021-08" db="EMBL/GenBank/DDBJ databases">
        <title>WGS assembly of Ceratopteris richardii.</title>
        <authorList>
            <person name="Marchant D.B."/>
            <person name="Chen G."/>
            <person name="Jenkins J."/>
            <person name="Shu S."/>
            <person name="Leebens-Mack J."/>
            <person name="Grimwood J."/>
            <person name="Schmutz J."/>
            <person name="Soltis P."/>
            <person name="Soltis D."/>
            <person name="Chen Z.-H."/>
        </authorList>
    </citation>
    <scope>NUCLEOTIDE SEQUENCE</scope>
    <source>
        <strain evidence="1">Whitten #5841</strain>
        <tissue evidence="1">Leaf</tissue>
    </source>
</reference>
<dbReference type="Proteomes" id="UP000825935">
    <property type="component" value="Chromosome 9"/>
</dbReference>
<evidence type="ECO:0000313" key="2">
    <source>
        <dbReference type="Proteomes" id="UP000825935"/>
    </source>
</evidence>
<protein>
    <submittedName>
        <fullName evidence="1">Uncharacterized protein</fullName>
    </submittedName>
</protein>
<gene>
    <name evidence="1" type="ORF">KP509_09G083700</name>
</gene>
<name>A0A8T2U5Y5_CERRI</name>
<dbReference type="EMBL" id="CM035414">
    <property type="protein sequence ID" value="KAH7430098.1"/>
    <property type="molecule type" value="Genomic_DNA"/>
</dbReference>